<keyword evidence="1" id="KW-0812">Transmembrane</keyword>
<accession>A0A6M8HFD5</accession>
<protein>
    <submittedName>
        <fullName evidence="2">Uncharacterized protein</fullName>
    </submittedName>
</protein>
<dbReference type="EMBL" id="CP053708">
    <property type="protein sequence ID" value="QKE88697.1"/>
    <property type="molecule type" value="Genomic_DNA"/>
</dbReference>
<keyword evidence="1" id="KW-0472">Membrane</keyword>
<dbReference type="AlphaFoldDB" id="A0A6M8HFD5"/>
<evidence type="ECO:0000313" key="3">
    <source>
        <dbReference type="Proteomes" id="UP000500767"/>
    </source>
</evidence>
<dbReference type="RefSeq" id="WP_171834296.1">
    <property type="nucleotide sequence ID" value="NZ_CP053708.1"/>
</dbReference>
<keyword evidence="1" id="KW-1133">Transmembrane helix</keyword>
<name>A0A6M8HFD5_9PROT</name>
<dbReference type="Proteomes" id="UP000500767">
    <property type="component" value="Chromosome"/>
</dbReference>
<sequence length="48" mass="5451">MSFWMVAAITGGVAMLGGLFALLIFRLDAEIEEELRLTDEDRHWISII</sequence>
<keyword evidence="3" id="KW-1185">Reference proteome</keyword>
<gene>
    <name evidence="2" type="ORF">HN018_00285</name>
</gene>
<evidence type="ECO:0000313" key="2">
    <source>
        <dbReference type="EMBL" id="QKE88697.1"/>
    </source>
</evidence>
<dbReference type="KEGG" id="lck:HN018_00285"/>
<organism evidence="2 3">
    <name type="scientific">Lichenicola cladoniae</name>
    <dbReference type="NCBI Taxonomy" id="1484109"/>
    <lineage>
        <taxon>Bacteria</taxon>
        <taxon>Pseudomonadati</taxon>
        <taxon>Pseudomonadota</taxon>
        <taxon>Alphaproteobacteria</taxon>
        <taxon>Acetobacterales</taxon>
        <taxon>Acetobacteraceae</taxon>
        <taxon>Lichenicola</taxon>
    </lineage>
</organism>
<feature type="transmembrane region" description="Helical" evidence="1">
    <location>
        <begin position="6"/>
        <end position="27"/>
    </location>
</feature>
<proteinExistence type="predicted"/>
<evidence type="ECO:0000256" key="1">
    <source>
        <dbReference type="SAM" id="Phobius"/>
    </source>
</evidence>
<reference evidence="2 3" key="1">
    <citation type="journal article" date="2014" name="World J. Microbiol. Biotechnol.">
        <title>Biodiversity and physiological characteristics of Antarctic and Arctic lichens-associated bacteria.</title>
        <authorList>
            <person name="Lee Y.M."/>
            <person name="Kim E.H."/>
            <person name="Lee H.K."/>
            <person name="Hong S.G."/>
        </authorList>
    </citation>
    <scope>NUCLEOTIDE SEQUENCE [LARGE SCALE GENOMIC DNA]</scope>
    <source>
        <strain evidence="2 3">PAMC 26569</strain>
    </source>
</reference>